<keyword evidence="4 6" id="KW-1133">Transmembrane helix</keyword>
<evidence type="ECO:0000256" key="2">
    <source>
        <dbReference type="ARBA" id="ARBA00022475"/>
    </source>
</evidence>
<reference evidence="8 9" key="1">
    <citation type="submission" date="2024-01" db="EMBL/GenBank/DDBJ databases">
        <title>Multi-omics insights into the function and evolution of sodium benzoate biodegradation pathways in Benzoatithermus flavus gen. nov., sp. nov. from hot spring.</title>
        <authorList>
            <person name="Hu C.-J."/>
            <person name="Li W.-J."/>
        </authorList>
    </citation>
    <scope>NUCLEOTIDE SEQUENCE [LARGE SCALE GENOMIC DNA]</scope>
    <source>
        <strain evidence="8 9">SYSU G07066</strain>
    </source>
</reference>
<dbReference type="InterPro" id="IPR011577">
    <property type="entry name" value="Cyt_b561_bac/Ni-Hgenase"/>
</dbReference>
<dbReference type="PANTHER" id="PTHR30485:SF2">
    <property type="entry name" value="BLL0597 PROTEIN"/>
    <property type="match status" value="1"/>
</dbReference>
<evidence type="ECO:0000313" key="9">
    <source>
        <dbReference type="Proteomes" id="UP001375743"/>
    </source>
</evidence>
<evidence type="ECO:0000256" key="4">
    <source>
        <dbReference type="ARBA" id="ARBA00022989"/>
    </source>
</evidence>
<keyword evidence="3 6" id="KW-0812">Transmembrane</keyword>
<dbReference type="Proteomes" id="UP001375743">
    <property type="component" value="Unassembled WGS sequence"/>
</dbReference>
<evidence type="ECO:0000259" key="7">
    <source>
        <dbReference type="Pfam" id="PF01292"/>
    </source>
</evidence>
<dbReference type="RefSeq" id="WP_418160940.1">
    <property type="nucleotide sequence ID" value="NZ_JBBLZC010000021.1"/>
</dbReference>
<comment type="caution">
    <text evidence="8">The sequence shown here is derived from an EMBL/GenBank/DDBJ whole genome shotgun (WGS) entry which is preliminary data.</text>
</comment>
<keyword evidence="5 6" id="KW-0472">Membrane</keyword>
<accession>A0ABU8XXM3</accession>
<feature type="transmembrane region" description="Helical" evidence="6">
    <location>
        <begin position="142"/>
        <end position="162"/>
    </location>
</feature>
<proteinExistence type="predicted"/>
<gene>
    <name evidence="8" type="ORF">U1T56_18230</name>
</gene>
<evidence type="ECO:0000256" key="5">
    <source>
        <dbReference type="ARBA" id="ARBA00023136"/>
    </source>
</evidence>
<name>A0ABU8XXM3_9PROT</name>
<dbReference type="PANTHER" id="PTHR30485">
    <property type="entry name" value="NI/FE-HYDROGENASE 1 B-TYPE CYTOCHROME SUBUNIT"/>
    <property type="match status" value="1"/>
</dbReference>
<feature type="transmembrane region" description="Helical" evidence="6">
    <location>
        <begin position="21"/>
        <end position="39"/>
    </location>
</feature>
<dbReference type="InterPro" id="IPR051542">
    <property type="entry name" value="Hydrogenase_cytochrome"/>
</dbReference>
<dbReference type="InterPro" id="IPR016174">
    <property type="entry name" value="Di-haem_cyt_TM"/>
</dbReference>
<organism evidence="8 9">
    <name type="scientific">Benzoatithermus flavus</name>
    <dbReference type="NCBI Taxonomy" id="3108223"/>
    <lineage>
        <taxon>Bacteria</taxon>
        <taxon>Pseudomonadati</taxon>
        <taxon>Pseudomonadota</taxon>
        <taxon>Alphaproteobacteria</taxon>
        <taxon>Geminicoccales</taxon>
        <taxon>Geminicoccaceae</taxon>
        <taxon>Benzoatithermus</taxon>
    </lineage>
</organism>
<dbReference type="Pfam" id="PF01292">
    <property type="entry name" value="Ni_hydr_CYTB"/>
    <property type="match status" value="1"/>
</dbReference>
<keyword evidence="2" id="KW-1003">Cell membrane</keyword>
<evidence type="ECO:0000256" key="1">
    <source>
        <dbReference type="ARBA" id="ARBA00004651"/>
    </source>
</evidence>
<evidence type="ECO:0000313" key="8">
    <source>
        <dbReference type="EMBL" id="MEK0085094.1"/>
    </source>
</evidence>
<feature type="transmembrane region" description="Helical" evidence="6">
    <location>
        <begin position="101"/>
        <end position="122"/>
    </location>
</feature>
<sequence>MRAPAGPAAAEVRVWDPLVRLFHWSLVAAFFTAFLAEEGETLHDMAGYVVLGLIGFRLVWGFVGPKHARFADFVPTPQRLVAYLAGLVRGRPERYLGHNPAGGVMILLLLAAVLVTAGSGWLMTTDRFWGVDWVEELHEVAAYATLALIGVHIAGVVVSSLLHRENLVRAMITGRKPALAG</sequence>
<feature type="domain" description="Cytochrome b561 bacterial/Ni-hydrogenase" evidence="7">
    <location>
        <begin position="14"/>
        <end position="174"/>
    </location>
</feature>
<protein>
    <submittedName>
        <fullName evidence="8">Cytochrome b/b6 domain-containing protein</fullName>
    </submittedName>
</protein>
<evidence type="ECO:0000256" key="6">
    <source>
        <dbReference type="SAM" id="Phobius"/>
    </source>
</evidence>
<dbReference type="SUPFAM" id="SSF81342">
    <property type="entry name" value="Transmembrane di-heme cytochromes"/>
    <property type="match status" value="1"/>
</dbReference>
<dbReference type="EMBL" id="JBBLZC010000021">
    <property type="protein sequence ID" value="MEK0085094.1"/>
    <property type="molecule type" value="Genomic_DNA"/>
</dbReference>
<evidence type="ECO:0000256" key="3">
    <source>
        <dbReference type="ARBA" id="ARBA00022692"/>
    </source>
</evidence>
<feature type="transmembrane region" description="Helical" evidence="6">
    <location>
        <begin position="45"/>
        <end position="63"/>
    </location>
</feature>
<keyword evidence="9" id="KW-1185">Reference proteome</keyword>
<dbReference type="Gene3D" id="1.20.950.20">
    <property type="entry name" value="Transmembrane di-heme cytochromes, Chain C"/>
    <property type="match status" value="1"/>
</dbReference>
<comment type="subcellular location">
    <subcellularLocation>
        <location evidence="1">Cell membrane</location>
        <topology evidence="1">Multi-pass membrane protein</topology>
    </subcellularLocation>
</comment>